<dbReference type="EMBL" id="JFBX01000628">
    <property type="protein sequence ID" value="KXH32814.1"/>
    <property type="molecule type" value="Genomic_DNA"/>
</dbReference>
<keyword evidence="3" id="KW-1185">Reference proteome</keyword>
<dbReference type="OrthoDB" id="194358at2759"/>
<reference evidence="2 3" key="1">
    <citation type="submission" date="2014-02" db="EMBL/GenBank/DDBJ databases">
        <title>The genome sequence of Colletotrichum simmondsii CBS122122.</title>
        <authorList>
            <person name="Baroncelli R."/>
            <person name="Thon M.R."/>
        </authorList>
    </citation>
    <scope>NUCLEOTIDE SEQUENCE [LARGE SCALE GENOMIC DNA]</scope>
    <source>
        <strain evidence="2 3">CBS122122</strain>
    </source>
</reference>
<dbReference type="PANTHER" id="PTHR24118:SF99">
    <property type="entry name" value="POTE ANKYRIN DOMAIN FAMILY MEMBER 3C-RELATED"/>
    <property type="match status" value="1"/>
</dbReference>
<proteinExistence type="predicted"/>
<evidence type="ECO:0000313" key="2">
    <source>
        <dbReference type="EMBL" id="KXH32814.1"/>
    </source>
</evidence>
<dbReference type="AlphaFoldDB" id="A0A135SA76"/>
<evidence type="ECO:0000256" key="1">
    <source>
        <dbReference type="PROSITE-ProRule" id="PRU00023"/>
    </source>
</evidence>
<dbReference type="InterPro" id="IPR036770">
    <property type="entry name" value="Ankyrin_rpt-contain_sf"/>
</dbReference>
<name>A0A135SA76_9PEZI</name>
<dbReference type="Gene3D" id="1.25.40.20">
    <property type="entry name" value="Ankyrin repeat-containing domain"/>
    <property type="match status" value="3"/>
</dbReference>
<dbReference type="InterPro" id="IPR002110">
    <property type="entry name" value="Ankyrin_rpt"/>
</dbReference>
<dbReference type="PROSITE" id="PS50297">
    <property type="entry name" value="ANK_REP_REGION"/>
    <property type="match status" value="1"/>
</dbReference>
<keyword evidence="1" id="KW-0040">ANK repeat</keyword>
<accession>A0A135SA76</accession>
<dbReference type="PROSITE" id="PS50088">
    <property type="entry name" value="ANK_REPEAT"/>
    <property type="match status" value="2"/>
</dbReference>
<protein>
    <recommendedName>
        <fullName evidence="4">Ankyrin repeat protein</fullName>
    </recommendedName>
</protein>
<sequence length="934" mass="104623">MPLSHRLGQALAETRSKARSVYHLLRDRGVNDEARVAVRKLLGSLHSLWLLFEDFAEQGTPPVCPDHTLFGDLSDLLDNPSLEWSASSVEPRSEPPSLSAFTSSIYRIQCQFDSLVRCDSWAALLVRLSTDGHRKDVFSQHLDHTVEFTPKPTEIDSDRCIAILLNAEFDIPLTECFIHRQYVAERDIKCPEYGAAAKLLPDLARQRYTDYKTPLHVLFHSRKSSHFLQWLLEYARQEWPEQFNLSSGALSMTPLNLLMSRLEDDSVTPFHVAASLGLPRLCEQLLLWGVDVNKPSSMGTPLYCALLGPTALLGRSADPSQLVSDCTPTDSQEETIKVLLDSGASCTVEAAGPCQDEKFSLATLAFLICQAIRAPKILLQLLKLGISLDLRFIQLFHGKDSLLQYWPSPLKPPTRSFLEGMLPAILDRAIPEYDSYNDISLLATGIYEILDHFDLARPSSIARSRPVDVSDTLYFELVREAVQDGETAVVRRLILDPRWNPNALMAPQRALSIVSSEDEFAMDEPRDGTTILHYAAETDEIALLAAILTSGDDVNVHVRNHKDQTPLMLSESPEVFRLLLDHGARTTDTDESGRNVWHFAAANSDIELLDCLQEYDKHKDYNLRAVMNDGQTPIAEAVLYPLSSMRKGQKITPAALRGAVHMLKICRPDLAYLKSPEPLVLLAVECGSANLLRSLIDFGADPFEVDGESRNALHYLNVSVTDPLIDILLNLDFETIHNAQGMSPAETIFQVFNDRALFGPTFATHPASFCTLDADVYSRLLDYKNILTSRDDAGMGLWERFCRNIFATDAPRWLEERTKSAQSSLQTAVECLIKKGALTKYEEERGRCGIIPIFSRWTEISGTKKRLPKWLGSILLPILEATTKIDEVRESPGVVEFITRATELENHQIAQQYLDTGDHEMAQHYLDLGDEIPE</sequence>
<evidence type="ECO:0008006" key="4">
    <source>
        <dbReference type="Google" id="ProtNLM"/>
    </source>
</evidence>
<evidence type="ECO:0000313" key="3">
    <source>
        <dbReference type="Proteomes" id="UP000070328"/>
    </source>
</evidence>
<feature type="repeat" description="ANK" evidence="1">
    <location>
        <begin position="265"/>
        <end position="297"/>
    </location>
</feature>
<comment type="caution">
    <text evidence="2">The sequence shown here is derived from an EMBL/GenBank/DDBJ whole genome shotgun (WGS) entry which is preliminary data.</text>
</comment>
<gene>
    <name evidence="2" type="ORF">CSIM01_04307</name>
</gene>
<organism evidence="2 3">
    <name type="scientific">Colletotrichum simmondsii</name>
    <dbReference type="NCBI Taxonomy" id="703756"/>
    <lineage>
        <taxon>Eukaryota</taxon>
        <taxon>Fungi</taxon>
        <taxon>Dikarya</taxon>
        <taxon>Ascomycota</taxon>
        <taxon>Pezizomycotina</taxon>
        <taxon>Sordariomycetes</taxon>
        <taxon>Hypocreomycetidae</taxon>
        <taxon>Glomerellales</taxon>
        <taxon>Glomerellaceae</taxon>
        <taxon>Colletotrichum</taxon>
        <taxon>Colletotrichum acutatum species complex</taxon>
    </lineage>
</organism>
<dbReference type="PANTHER" id="PTHR24118">
    <property type="entry name" value="POTE ANKYRIN DOMAIN"/>
    <property type="match status" value="1"/>
</dbReference>
<dbReference type="SMART" id="SM00248">
    <property type="entry name" value="ANK"/>
    <property type="match status" value="8"/>
</dbReference>
<feature type="repeat" description="ANK" evidence="1">
    <location>
        <begin position="527"/>
        <end position="559"/>
    </location>
</feature>
<dbReference type="SUPFAM" id="SSF48403">
    <property type="entry name" value="Ankyrin repeat"/>
    <property type="match status" value="1"/>
</dbReference>
<dbReference type="Proteomes" id="UP000070328">
    <property type="component" value="Unassembled WGS sequence"/>
</dbReference>